<accession>A0AAV2CDN0</accession>
<name>A0AAV2CDN0_9ROSI</name>
<dbReference type="EMBL" id="OZ034813">
    <property type="protein sequence ID" value="CAL1354627.1"/>
    <property type="molecule type" value="Genomic_DNA"/>
</dbReference>
<evidence type="ECO:0000256" key="1">
    <source>
        <dbReference type="SAM" id="MobiDB-lite"/>
    </source>
</evidence>
<gene>
    <name evidence="2" type="ORF">LTRI10_LOCUS2427</name>
</gene>
<feature type="region of interest" description="Disordered" evidence="1">
    <location>
        <begin position="57"/>
        <end position="103"/>
    </location>
</feature>
<evidence type="ECO:0000313" key="2">
    <source>
        <dbReference type="EMBL" id="CAL1354627.1"/>
    </source>
</evidence>
<keyword evidence="3" id="KW-1185">Reference proteome</keyword>
<proteinExistence type="predicted"/>
<dbReference type="AlphaFoldDB" id="A0AAV2CDN0"/>
<dbReference type="Proteomes" id="UP001497516">
    <property type="component" value="Chromosome 1"/>
</dbReference>
<protein>
    <submittedName>
        <fullName evidence="2">Uncharacterized protein</fullName>
    </submittedName>
</protein>
<feature type="compositionally biased region" description="Basic and acidic residues" evidence="1">
    <location>
        <begin position="57"/>
        <end position="67"/>
    </location>
</feature>
<reference evidence="2 3" key="1">
    <citation type="submission" date="2024-04" db="EMBL/GenBank/DDBJ databases">
        <authorList>
            <person name="Fracassetti M."/>
        </authorList>
    </citation>
    <scope>NUCLEOTIDE SEQUENCE [LARGE SCALE GENOMIC DNA]</scope>
</reference>
<organism evidence="2 3">
    <name type="scientific">Linum trigynum</name>
    <dbReference type="NCBI Taxonomy" id="586398"/>
    <lineage>
        <taxon>Eukaryota</taxon>
        <taxon>Viridiplantae</taxon>
        <taxon>Streptophyta</taxon>
        <taxon>Embryophyta</taxon>
        <taxon>Tracheophyta</taxon>
        <taxon>Spermatophyta</taxon>
        <taxon>Magnoliopsida</taxon>
        <taxon>eudicotyledons</taxon>
        <taxon>Gunneridae</taxon>
        <taxon>Pentapetalae</taxon>
        <taxon>rosids</taxon>
        <taxon>fabids</taxon>
        <taxon>Malpighiales</taxon>
        <taxon>Linaceae</taxon>
        <taxon>Linum</taxon>
    </lineage>
</organism>
<evidence type="ECO:0000313" key="3">
    <source>
        <dbReference type="Proteomes" id="UP001497516"/>
    </source>
</evidence>
<sequence>MEKTTDAMGFGKRLKMISTVASLVTTKGKMMDSCGPSCQWRISSPPKERSIEIEMKGPREPRFERLEPPVAPPPRGEEQWRRRGLRSCSRSWRRRTAPILSQP</sequence>